<comment type="caution">
    <text evidence="1">The sequence shown here is derived from an EMBL/GenBank/DDBJ whole genome shotgun (WGS) entry which is preliminary data.</text>
</comment>
<dbReference type="Proteomes" id="UP001162992">
    <property type="component" value="Chromosome 10"/>
</dbReference>
<sequence>MSTDDELGTATIVPREFLCPIALQIMQYPVILCTGITYDRWSIEKWFTHGRRTCPVTMQHLPTCDLVPNFALAKIIQFWCSNNYSHYKSVNCRPILNACSSSMLQLQQVRLIVDDVQKEHSKLDALQKLEIKVKGSERYSKLVVEANAIPILGAVLISSFSHGVPFDPASEHALAILSLLPIGDTERSTLSSHKCLESISKFLHEGSTSQSKLDATVLLENLAKSRDLKLMIGSISGLFQEFTRLLQQNYTETLTLAILRAVMGICLPTINIVKALESGMTAAIVELLPNAQKGLCEHALALLSVFTTCAEGRAAISQHPKAIPAIAAKIFHVSSLATHSAVSCLLRVQRYSPEDSHVQERVTEACQVAKSTFRLSHDEGCTISSPKHLVVKQFLQLCSPKLKIGIQQTCGS</sequence>
<name>A0ACC2CG06_DIPCM</name>
<evidence type="ECO:0000313" key="1">
    <source>
        <dbReference type="EMBL" id="KAJ7540927.1"/>
    </source>
</evidence>
<gene>
    <name evidence="1" type="ORF">O6H91_10G036600</name>
</gene>
<organism evidence="1 2">
    <name type="scientific">Diphasiastrum complanatum</name>
    <name type="common">Issler's clubmoss</name>
    <name type="synonym">Lycopodium complanatum</name>
    <dbReference type="NCBI Taxonomy" id="34168"/>
    <lineage>
        <taxon>Eukaryota</taxon>
        <taxon>Viridiplantae</taxon>
        <taxon>Streptophyta</taxon>
        <taxon>Embryophyta</taxon>
        <taxon>Tracheophyta</taxon>
        <taxon>Lycopodiopsida</taxon>
        <taxon>Lycopodiales</taxon>
        <taxon>Lycopodiaceae</taxon>
        <taxon>Lycopodioideae</taxon>
        <taxon>Diphasiastrum</taxon>
    </lineage>
</organism>
<reference evidence="2" key="1">
    <citation type="journal article" date="2024" name="Proc. Natl. Acad. Sci. U.S.A.">
        <title>Extraordinary preservation of gene collinearity over three hundred million years revealed in homosporous lycophytes.</title>
        <authorList>
            <person name="Li C."/>
            <person name="Wickell D."/>
            <person name="Kuo L.Y."/>
            <person name="Chen X."/>
            <person name="Nie B."/>
            <person name="Liao X."/>
            <person name="Peng D."/>
            <person name="Ji J."/>
            <person name="Jenkins J."/>
            <person name="Williams M."/>
            <person name="Shu S."/>
            <person name="Plott C."/>
            <person name="Barry K."/>
            <person name="Rajasekar S."/>
            <person name="Grimwood J."/>
            <person name="Han X."/>
            <person name="Sun S."/>
            <person name="Hou Z."/>
            <person name="He W."/>
            <person name="Dai G."/>
            <person name="Sun C."/>
            <person name="Schmutz J."/>
            <person name="Leebens-Mack J.H."/>
            <person name="Li F.W."/>
            <person name="Wang L."/>
        </authorList>
    </citation>
    <scope>NUCLEOTIDE SEQUENCE [LARGE SCALE GENOMIC DNA]</scope>
    <source>
        <strain evidence="2">cv. PW_Plant_1</strain>
    </source>
</reference>
<accession>A0ACC2CG06</accession>
<evidence type="ECO:0000313" key="2">
    <source>
        <dbReference type="Proteomes" id="UP001162992"/>
    </source>
</evidence>
<keyword evidence="2" id="KW-1185">Reference proteome</keyword>
<dbReference type="EMBL" id="CM055101">
    <property type="protein sequence ID" value="KAJ7540927.1"/>
    <property type="molecule type" value="Genomic_DNA"/>
</dbReference>
<proteinExistence type="predicted"/>
<protein>
    <submittedName>
        <fullName evidence="1">Uncharacterized protein</fullName>
    </submittedName>
</protein>